<dbReference type="EMBL" id="CP058708">
    <property type="protein sequence ID" value="QLH48609.1"/>
    <property type="molecule type" value="Genomic_DNA"/>
</dbReference>
<dbReference type="AlphaFoldDB" id="A0A080M6V3"/>
<evidence type="ECO:0000256" key="7">
    <source>
        <dbReference type="ARBA" id="ARBA00022694"/>
    </source>
</evidence>
<sequence>MYGNSRIPASTQTDIHPHLSMLLARHASTSFLKPYADYNRAAFTASLERYQRVAAGRPLILDSCCGVGESSRILARAFPDHYVIGVDQSAVRLARGQRCQQEGFGWPANLDLVRADVVDYWRLLHAAGIRLNRHYLLYPNPWPKITQLRRRWHGHPVFPALLGLGGVLECRSNWPVYLSEFCFALQQMTQHAAVFEPYLPDPPMTPFERKYLASGHRLYRTRIDLV</sequence>
<evidence type="ECO:0000313" key="9">
    <source>
        <dbReference type="EMBL" id="QLH48609.1"/>
    </source>
</evidence>
<dbReference type="Gene3D" id="3.40.50.150">
    <property type="entry name" value="Vaccinia Virus protein VP39"/>
    <property type="match status" value="1"/>
</dbReference>
<reference evidence="8 10" key="1">
    <citation type="submission" date="2014-02" db="EMBL/GenBank/DDBJ databases">
        <title>Expanding our view of genomic diversity in Candidatus Accumulibacter clades.</title>
        <authorList>
            <person name="Skennerton C.T."/>
            <person name="Barr J.J."/>
            <person name="Slater F.R."/>
            <person name="Bond P.L."/>
            <person name="Tyson G.W."/>
        </authorList>
    </citation>
    <scope>NUCLEOTIDE SEQUENCE [LARGE SCALE GENOMIC DNA]</scope>
    <source>
        <strain evidence="10">SK-02</strain>
    </source>
</reference>
<dbReference type="KEGG" id="acog:HWD57_01500"/>
<comment type="function">
    <text evidence="2">Catalyzes the formation of N(7)-methylguanine at position 46 (m7G46) in tRNA.</text>
</comment>
<dbReference type="EMBL" id="JDST02000040">
    <property type="protein sequence ID" value="KFB76973.1"/>
    <property type="molecule type" value="Genomic_DNA"/>
</dbReference>
<keyword evidence="7" id="KW-0819">tRNA processing</keyword>
<dbReference type="InterPro" id="IPR003358">
    <property type="entry name" value="tRNA_(Gua-N-7)_MeTrfase_Trmb"/>
</dbReference>
<dbReference type="CDD" id="cd02440">
    <property type="entry name" value="AdoMet_MTases"/>
    <property type="match status" value="1"/>
</dbReference>
<dbReference type="SUPFAM" id="SSF53335">
    <property type="entry name" value="S-adenosyl-L-methionine-dependent methyltransferases"/>
    <property type="match status" value="1"/>
</dbReference>
<evidence type="ECO:0000256" key="3">
    <source>
        <dbReference type="ARBA" id="ARBA00011977"/>
    </source>
</evidence>
<gene>
    <name evidence="8" type="ORF">AW06_001971</name>
    <name evidence="9" type="ORF">HWD57_01500</name>
</gene>
<evidence type="ECO:0000256" key="4">
    <source>
        <dbReference type="ARBA" id="ARBA00022603"/>
    </source>
</evidence>
<keyword evidence="5 8" id="KW-0808">Transferase</keyword>
<organism evidence="8 10">
    <name type="scientific">Candidatus Accumulibacter cognatus</name>
    <dbReference type="NCBI Taxonomy" id="2954383"/>
    <lineage>
        <taxon>Bacteria</taxon>
        <taxon>Pseudomonadati</taxon>
        <taxon>Pseudomonadota</taxon>
        <taxon>Betaproteobacteria</taxon>
        <taxon>Candidatus Accumulibacter</taxon>
    </lineage>
</organism>
<accession>A0A7D5NB32</accession>
<comment type="catalytic activity">
    <reaction evidence="1">
        <text>guanosine(46) in tRNA + S-adenosyl-L-methionine = N(7)-methylguanosine(46) in tRNA + S-adenosyl-L-homocysteine</text>
        <dbReference type="Rhea" id="RHEA:42708"/>
        <dbReference type="Rhea" id="RHEA-COMP:10188"/>
        <dbReference type="Rhea" id="RHEA-COMP:10189"/>
        <dbReference type="ChEBI" id="CHEBI:57856"/>
        <dbReference type="ChEBI" id="CHEBI:59789"/>
        <dbReference type="ChEBI" id="CHEBI:74269"/>
        <dbReference type="ChEBI" id="CHEBI:74480"/>
        <dbReference type="EC" id="2.1.1.33"/>
    </reaction>
</comment>
<dbReference type="Proteomes" id="UP000509684">
    <property type="component" value="Chromosome"/>
</dbReference>
<evidence type="ECO:0000313" key="11">
    <source>
        <dbReference type="Proteomes" id="UP000509684"/>
    </source>
</evidence>
<keyword evidence="6" id="KW-0949">S-adenosyl-L-methionine</keyword>
<keyword evidence="10" id="KW-1185">Reference proteome</keyword>
<dbReference type="EC" id="2.1.1.33" evidence="3"/>
<proteinExistence type="predicted"/>
<reference evidence="9 11" key="2">
    <citation type="journal article" date="2019" name="Microbiome">
        <title>Annotated bacterial chromosomes from frame-shift-corrected long-read metagenomic data.</title>
        <authorList>
            <person name="Arumugam K."/>
            <person name="Bagci C."/>
            <person name="Bessarab I."/>
            <person name="Beier S."/>
            <person name="Buchfink B."/>
            <person name="Gorska A."/>
            <person name="Qiu G."/>
            <person name="Huson D.H."/>
            <person name="Williams R.B.H."/>
        </authorList>
    </citation>
    <scope>NUCLEOTIDE SEQUENCE [LARGE SCALE GENOMIC DNA]</scope>
    <source>
        <strain evidence="9">SSA1</strain>
    </source>
</reference>
<name>A0A080M6V3_9PROT</name>
<reference evidence="9" key="3">
    <citation type="submission" date="2020-06" db="EMBL/GenBank/DDBJ databases">
        <authorList>
            <person name="Arumugam K."/>
            <person name="Besarab I."/>
            <person name="Haryono M."/>
            <person name="Bagci C."/>
            <person name="Beier S."/>
            <person name="Buchfink B."/>
            <person name="Gorska A."/>
            <person name="Qiu G."/>
            <person name="Huson D.H."/>
            <person name="Williams R.B."/>
        </authorList>
    </citation>
    <scope>NUCLEOTIDE SEQUENCE</scope>
    <source>
        <strain evidence="9">SSA1</strain>
    </source>
</reference>
<keyword evidence="4 8" id="KW-0489">Methyltransferase</keyword>
<dbReference type="GO" id="GO:0008176">
    <property type="term" value="F:tRNA (guanine(46)-N7)-methyltransferase activity"/>
    <property type="evidence" value="ECO:0007669"/>
    <property type="project" value="UniProtKB-EC"/>
</dbReference>
<dbReference type="Proteomes" id="UP000021315">
    <property type="component" value="Unassembled WGS sequence"/>
</dbReference>
<dbReference type="STRING" id="1453999.AW06_001971"/>
<dbReference type="RefSeq" id="WP_034948539.1">
    <property type="nucleotide sequence ID" value="NZ_JDST02000040.1"/>
</dbReference>
<evidence type="ECO:0000256" key="6">
    <source>
        <dbReference type="ARBA" id="ARBA00022691"/>
    </source>
</evidence>
<dbReference type="Pfam" id="PF02390">
    <property type="entry name" value="Methyltransf_4"/>
    <property type="match status" value="1"/>
</dbReference>
<evidence type="ECO:0000256" key="2">
    <source>
        <dbReference type="ARBA" id="ARBA00003015"/>
    </source>
</evidence>
<dbReference type="InterPro" id="IPR029063">
    <property type="entry name" value="SAM-dependent_MTases_sf"/>
</dbReference>
<dbReference type="PROSITE" id="PS51625">
    <property type="entry name" value="SAM_MT_TRMB"/>
    <property type="match status" value="1"/>
</dbReference>
<evidence type="ECO:0000313" key="8">
    <source>
        <dbReference type="EMBL" id="KFB76973.1"/>
    </source>
</evidence>
<evidence type="ECO:0000313" key="10">
    <source>
        <dbReference type="Proteomes" id="UP000021315"/>
    </source>
</evidence>
<protein>
    <recommendedName>
        <fullName evidence="3">tRNA (guanine(46)-N(7))-methyltransferase</fullName>
        <ecNumber evidence="3">2.1.1.33</ecNumber>
    </recommendedName>
</protein>
<evidence type="ECO:0000256" key="5">
    <source>
        <dbReference type="ARBA" id="ARBA00022679"/>
    </source>
</evidence>
<accession>A0A080M6V3</accession>
<evidence type="ECO:0000256" key="1">
    <source>
        <dbReference type="ARBA" id="ARBA00000142"/>
    </source>
</evidence>